<reference evidence="2" key="1">
    <citation type="journal article" date="2013" name="Mol. Plant Microbe Interact.">
        <title>Global aspects of pacC regulation of pathogenicity genes in Colletotrichum gloeosporioides as revealed by transcriptome analysis.</title>
        <authorList>
            <person name="Alkan N."/>
            <person name="Meng X."/>
            <person name="Friedlander G."/>
            <person name="Reuveni E."/>
            <person name="Sukno S."/>
            <person name="Sherman A."/>
            <person name="Thon M."/>
            <person name="Fluhr R."/>
            <person name="Prusky D."/>
        </authorList>
    </citation>
    <scope>NUCLEOTIDE SEQUENCE [LARGE SCALE GENOMIC DNA]</scope>
    <source>
        <strain evidence="2">Cg-14</strain>
    </source>
</reference>
<accession>T0K4K4</accession>
<dbReference type="AlphaFoldDB" id="T0K4K4"/>
<gene>
    <name evidence="1" type="ORF">CGLO_14066</name>
</gene>
<evidence type="ECO:0000313" key="2">
    <source>
        <dbReference type="Proteomes" id="UP000015530"/>
    </source>
</evidence>
<name>T0K4K4_COLGC</name>
<evidence type="ECO:0000313" key="1">
    <source>
        <dbReference type="EMBL" id="EQB46859.1"/>
    </source>
</evidence>
<protein>
    <submittedName>
        <fullName evidence="1">Uncharacterized protein</fullName>
    </submittedName>
</protein>
<dbReference type="EMBL" id="AMYD01003228">
    <property type="protein sequence ID" value="EQB46859.1"/>
    <property type="molecule type" value="Genomic_DNA"/>
</dbReference>
<sequence length="19" mass="1902">MPLGSSDDCPRHIGAASST</sequence>
<dbReference type="Proteomes" id="UP000015530">
    <property type="component" value="Unassembled WGS sequence"/>
</dbReference>
<comment type="caution">
    <text evidence="1">The sequence shown here is derived from an EMBL/GenBank/DDBJ whole genome shotgun (WGS) entry which is preliminary data.</text>
</comment>
<dbReference type="HOGENOM" id="CLU_3429954_0_0_1"/>
<proteinExistence type="predicted"/>
<organism evidence="1 2">
    <name type="scientific">Colletotrichum gloeosporioides (strain Cg-14)</name>
    <name type="common">Anthracnose fungus</name>
    <name type="synonym">Glomerella cingulata</name>
    <dbReference type="NCBI Taxonomy" id="1237896"/>
    <lineage>
        <taxon>Eukaryota</taxon>
        <taxon>Fungi</taxon>
        <taxon>Dikarya</taxon>
        <taxon>Ascomycota</taxon>
        <taxon>Pezizomycotina</taxon>
        <taxon>Sordariomycetes</taxon>
        <taxon>Hypocreomycetidae</taxon>
        <taxon>Glomerellales</taxon>
        <taxon>Glomerellaceae</taxon>
        <taxon>Colletotrichum</taxon>
        <taxon>Colletotrichum gloeosporioides species complex</taxon>
    </lineage>
</organism>